<protein>
    <submittedName>
        <fullName evidence="2">Uncharacterized protein</fullName>
    </submittedName>
</protein>
<comment type="caution">
    <text evidence="2">The sequence shown here is derived from an EMBL/GenBank/DDBJ whole genome shotgun (WGS) entry which is preliminary data.</text>
</comment>
<sequence length="87" mass="9668">MEKNEQNNNSLENDPILKMHLDSYQVDTPDFPMKKSRFSRLLGYLASPSQNPFEPIVNASGSLVRLAITPLVIGTVLVLLQIISVSL</sequence>
<name>A0ABW6KIE1_9BACI</name>
<dbReference type="EMBL" id="JBIACK010000012">
    <property type="protein sequence ID" value="MFE8703010.1"/>
    <property type="molecule type" value="Genomic_DNA"/>
</dbReference>
<dbReference type="Proteomes" id="UP001601059">
    <property type="component" value="Unassembled WGS sequence"/>
</dbReference>
<accession>A0ABW6KIE1</accession>
<keyword evidence="1" id="KW-1133">Transmembrane helix</keyword>
<evidence type="ECO:0000313" key="3">
    <source>
        <dbReference type="Proteomes" id="UP001601059"/>
    </source>
</evidence>
<keyword evidence="1" id="KW-0812">Transmembrane</keyword>
<proteinExistence type="predicted"/>
<evidence type="ECO:0000256" key="1">
    <source>
        <dbReference type="SAM" id="Phobius"/>
    </source>
</evidence>
<dbReference type="RefSeq" id="WP_389363171.1">
    <property type="nucleotide sequence ID" value="NZ_JBIACK010000012.1"/>
</dbReference>
<organism evidence="2 3">
    <name type="scientific">Cytobacillus spartinae</name>
    <dbReference type="NCBI Taxonomy" id="3299023"/>
    <lineage>
        <taxon>Bacteria</taxon>
        <taxon>Bacillati</taxon>
        <taxon>Bacillota</taxon>
        <taxon>Bacilli</taxon>
        <taxon>Bacillales</taxon>
        <taxon>Bacillaceae</taxon>
        <taxon>Cytobacillus</taxon>
    </lineage>
</organism>
<reference evidence="2 3" key="1">
    <citation type="submission" date="2024-08" db="EMBL/GenBank/DDBJ databases">
        <title>Two novel Cytobacillus novel species.</title>
        <authorList>
            <person name="Liu G."/>
        </authorList>
    </citation>
    <scope>NUCLEOTIDE SEQUENCE [LARGE SCALE GENOMIC DNA]</scope>
    <source>
        <strain evidence="2 3">FJAT-54145</strain>
    </source>
</reference>
<keyword evidence="3" id="KW-1185">Reference proteome</keyword>
<feature type="transmembrane region" description="Helical" evidence="1">
    <location>
        <begin position="63"/>
        <end position="83"/>
    </location>
</feature>
<evidence type="ECO:0000313" key="2">
    <source>
        <dbReference type="EMBL" id="MFE8703010.1"/>
    </source>
</evidence>
<gene>
    <name evidence="2" type="ORF">ACFYKX_20585</name>
</gene>
<keyword evidence="1" id="KW-0472">Membrane</keyword>